<dbReference type="PANTHER" id="PTHR47027">
    <property type="entry name" value="REVERSE TRANSCRIPTASE DOMAIN-CONTAINING PROTEIN"/>
    <property type="match status" value="1"/>
</dbReference>
<keyword evidence="2" id="KW-1185">Reference proteome</keyword>
<protein>
    <recommendedName>
        <fullName evidence="3">Reverse transcriptase domain-containing protein</fullName>
    </recommendedName>
</protein>
<evidence type="ECO:0008006" key="3">
    <source>
        <dbReference type="Google" id="ProtNLM"/>
    </source>
</evidence>
<comment type="caution">
    <text evidence="1">The sequence shown here is derived from an EMBL/GenBank/DDBJ whole genome shotgun (WGS) entry which is preliminary data.</text>
</comment>
<dbReference type="EMBL" id="JAJSOF020000025">
    <property type="protein sequence ID" value="KAJ4435241.1"/>
    <property type="molecule type" value="Genomic_DNA"/>
</dbReference>
<proteinExistence type="predicted"/>
<sequence length="486" mass="56289">MWICRRMERVKWTDRIRNEIVLERVDEEKNEAETDLKEEKELAGSPSEKKRLLKDELERMVNGRKVWGRRKYQMIDDIKKYGSYEETKRKAEIRKDWRMLGLHSRHRKDFNFHASPSNHVRVSSTNFIQRSSKYNIKNNENSVTAAVIGSSERAPTFRLLSRSRNIPCATRYCEPATAGQVSSSESEHCYFGTGGSDLLFIFATGDFMATFVLRSVACENKFSSNGNKSCFVHIPIYHIYHIVRLDVLPSLIWPIVLGLQVTRLGQHVTSFYKEYAIRKVQDNREGLELNGLNQLLVYADDVNMLGENPQTIRENTEILLGASKEIGLEANLEKTKYMIMSRDENIVRNGNIKIGNLSFEEVEKFKYLGATDSSDIIDRINQKIGNTLKHTRIRLYNTLTRPMLSYGSEAWTLRKADKSRITACEMRFMRRTAKLCKPKQKEYSVHVRQAVLNALKKGNSQSSVAKYFGISQQLIIMWSRQQKQEE</sequence>
<reference evidence="1 2" key="1">
    <citation type="journal article" date="2022" name="Allergy">
        <title>Genome assembly and annotation of Periplaneta americana reveal a comprehensive cockroach allergen profile.</title>
        <authorList>
            <person name="Wang L."/>
            <person name="Xiong Q."/>
            <person name="Saelim N."/>
            <person name="Wang L."/>
            <person name="Nong W."/>
            <person name="Wan A.T."/>
            <person name="Shi M."/>
            <person name="Liu X."/>
            <person name="Cao Q."/>
            <person name="Hui J.H.L."/>
            <person name="Sookrung N."/>
            <person name="Leung T.F."/>
            <person name="Tungtrongchitr A."/>
            <person name="Tsui S.K.W."/>
        </authorList>
    </citation>
    <scope>NUCLEOTIDE SEQUENCE [LARGE SCALE GENOMIC DNA]</scope>
    <source>
        <strain evidence="1">PWHHKU_190912</strain>
    </source>
</reference>
<gene>
    <name evidence="1" type="ORF">ANN_23819</name>
</gene>
<dbReference type="Proteomes" id="UP001148838">
    <property type="component" value="Unassembled WGS sequence"/>
</dbReference>
<accession>A0ABQ8SN85</accession>
<evidence type="ECO:0000313" key="2">
    <source>
        <dbReference type="Proteomes" id="UP001148838"/>
    </source>
</evidence>
<organism evidence="1 2">
    <name type="scientific">Periplaneta americana</name>
    <name type="common">American cockroach</name>
    <name type="synonym">Blatta americana</name>
    <dbReference type="NCBI Taxonomy" id="6978"/>
    <lineage>
        <taxon>Eukaryota</taxon>
        <taxon>Metazoa</taxon>
        <taxon>Ecdysozoa</taxon>
        <taxon>Arthropoda</taxon>
        <taxon>Hexapoda</taxon>
        <taxon>Insecta</taxon>
        <taxon>Pterygota</taxon>
        <taxon>Neoptera</taxon>
        <taxon>Polyneoptera</taxon>
        <taxon>Dictyoptera</taxon>
        <taxon>Blattodea</taxon>
        <taxon>Blattoidea</taxon>
        <taxon>Blattidae</taxon>
        <taxon>Blattinae</taxon>
        <taxon>Periplaneta</taxon>
    </lineage>
</organism>
<dbReference type="PANTHER" id="PTHR47027:SF20">
    <property type="entry name" value="REVERSE TRANSCRIPTASE-LIKE PROTEIN WITH RNA-DIRECTED DNA POLYMERASE DOMAIN"/>
    <property type="match status" value="1"/>
</dbReference>
<name>A0ABQ8SN85_PERAM</name>
<evidence type="ECO:0000313" key="1">
    <source>
        <dbReference type="EMBL" id="KAJ4435241.1"/>
    </source>
</evidence>